<comment type="caution">
    <text evidence="2">The sequence shown here is derived from an EMBL/GenBank/DDBJ whole genome shotgun (WGS) entry which is preliminary data.</text>
</comment>
<dbReference type="RefSeq" id="WP_330197332.1">
    <property type="nucleotide sequence ID" value="NZ_JAZDRO010000009.1"/>
</dbReference>
<dbReference type="EMBL" id="JAZDRO010000009">
    <property type="protein sequence ID" value="MEE2567741.1"/>
    <property type="molecule type" value="Genomic_DNA"/>
</dbReference>
<organism evidence="2 3">
    <name type="scientific">Hyphobacterium marinum</name>
    <dbReference type="NCBI Taxonomy" id="3116574"/>
    <lineage>
        <taxon>Bacteria</taxon>
        <taxon>Pseudomonadati</taxon>
        <taxon>Pseudomonadota</taxon>
        <taxon>Alphaproteobacteria</taxon>
        <taxon>Maricaulales</taxon>
        <taxon>Maricaulaceae</taxon>
        <taxon>Hyphobacterium</taxon>
    </lineage>
</organism>
<feature type="chain" id="PRO_5045728090" description="Secreted protein" evidence="1">
    <location>
        <begin position="22"/>
        <end position="206"/>
    </location>
</feature>
<evidence type="ECO:0000313" key="3">
    <source>
        <dbReference type="Proteomes" id="UP001310692"/>
    </source>
</evidence>
<dbReference type="Proteomes" id="UP001310692">
    <property type="component" value="Unassembled WGS sequence"/>
</dbReference>
<name>A0ABU7M1Q9_9PROT</name>
<evidence type="ECO:0008006" key="4">
    <source>
        <dbReference type="Google" id="ProtNLM"/>
    </source>
</evidence>
<keyword evidence="3" id="KW-1185">Reference proteome</keyword>
<keyword evidence="1" id="KW-0732">Signal</keyword>
<sequence length="206" mass="23080">MKTHALIRTHALILAGLTALAAPAAAQMVDGNGNGVSSAYTRISITDCDVIEGQPETGDFVWRCEGHDGIPVWVAERHLRMYVSYGEKGRDEMAWQQTPIGFNGIPDPFTIEWRLAKYDMVHAAMGQDYPEEYDSPRPFATVLRWNVTDPETSENLQYLVVTNLGEGRTCHTAYVNSRQENANVLARETSNITADFNCELDEVWVR</sequence>
<gene>
    <name evidence="2" type="ORF">V0U35_13755</name>
</gene>
<reference evidence="2 3" key="1">
    <citation type="submission" date="2024-01" db="EMBL/GenBank/DDBJ databases">
        <title>Hyphobacterium bacterium isolated from marine sediment.</title>
        <authorList>
            <person name="Zhao S."/>
        </authorList>
    </citation>
    <scope>NUCLEOTIDE SEQUENCE [LARGE SCALE GENOMIC DNA]</scope>
    <source>
        <strain evidence="2 3">Y60-23</strain>
    </source>
</reference>
<feature type="signal peptide" evidence="1">
    <location>
        <begin position="1"/>
        <end position="21"/>
    </location>
</feature>
<evidence type="ECO:0000313" key="2">
    <source>
        <dbReference type="EMBL" id="MEE2567741.1"/>
    </source>
</evidence>
<accession>A0ABU7M1Q9</accession>
<protein>
    <recommendedName>
        <fullName evidence="4">Secreted protein</fullName>
    </recommendedName>
</protein>
<proteinExistence type="predicted"/>
<evidence type="ECO:0000256" key="1">
    <source>
        <dbReference type="SAM" id="SignalP"/>
    </source>
</evidence>